<evidence type="ECO:0000313" key="2">
    <source>
        <dbReference type="EMBL" id="VWB98420.1"/>
    </source>
</evidence>
<organism evidence="2 3">
    <name type="scientific">Burkholderia paludis</name>
    <dbReference type="NCBI Taxonomy" id="1506587"/>
    <lineage>
        <taxon>Bacteria</taxon>
        <taxon>Pseudomonadati</taxon>
        <taxon>Pseudomonadota</taxon>
        <taxon>Betaproteobacteria</taxon>
        <taxon>Burkholderiales</taxon>
        <taxon>Burkholderiaceae</taxon>
        <taxon>Burkholderia</taxon>
        <taxon>Burkholderia cepacia complex</taxon>
    </lineage>
</organism>
<protein>
    <submittedName>
        <fullName evidence="2">Antibiotic biosynthesis monooxygenase</fullName>
    </submittedName>
</protein>
<dbReference type="EMBL" id="CABVQD010000017">
    <property type="protein sequence ID" value="VWB98420.1"/>
    <property type="molecule type" value="Genomic_DNA"/>
</dbReference>
<keyword evidence="2" id="KW-0560">Oxidoreductase</keyword>
<name>A0A6J5D5A8_9BURK</name>
<proteinExistence type="predicted"/>
<dbReference type="Proteomes" id="UP000494330">
    <property type="component" value="Unassembled WGS sequence"/>
</dbReference>
<gene>
    <name evidence="2" type="ORF">BPA30113_04603</name>
</gene>
<dbReference type="PANTHER" id="PTHR33336">
    <property type="entry name" value="QUINOL MONOOXYGENASE YGIN-RELATED"/>
    <property type="match status" value="1"/>
</dbReference>
<accession>A0A6J5D5A8</accession>
<reference evidence="2 3" key="1">
    <citation type="submission" date="2019-09" db="EMBL/GenBank/DDBJ databases">
        <authorList>
            <person name="Depoorter E."/>
        </authorList>
    </citation>
    <scope>NUCLEOTIDE SEQUENCE [LARGE SCALE GENOMIC DNA]</scope>
    <source>
        <strain evidence="2">LMG 30113</strain>
    </source>
</reference>
<dbReference type="PANTHER" id="PTHR33336:SF15">
    <property type="entry name" value="ABM DOMAIN-CONTAINING PROTEIN"/>
    <property type="match status" value="1"/>
</dbReference>
<keyword evidence="2" id="KW-0503">Monooxygenase</keyword>
<evidence type="ECO:0000313" key="3">
    <source>
        <dbReference type="Proteomes" id="UP000494330"/>
    </source>
</evidence>
<keyword evidence="3" id="KW-1185">Reference proteome</keyword>
<dbReference type="InterPro" id="IPR050744">
    <property type="entry name" value="AI-2_Isomerase_LsrG"/>
</dbReference>
<dbReference type="InterPro" id="IPR007138">
    <property type="entry name" value="ABM_dom"/>
</dbReference>
<dbReference type="GO" id="GO:0004497">
    <property type="term" value="F:monooxygenase activity"/>
    <property type="evidence" value="ECO:0007669"/>
    <property type="project" value="UniProtKB-KW"/>
</dbReference>
<dbReference type="PROSITE" id="PS51725">
    <property type="entry name" value="ABM"/>
    <property type="match status" value="1"/>
</dbReference>
<dbReference type="InterPro" id="IPR011008">
    <property type="entry name" value="Dimeric_a/b-barrel"/>
</dbReference>
<evidence type="ECO:0000259" key="1">
    <source>
        <dbReference type="PROSITE" id="PS51725"/>
    </source>
</evidence>
<sequence>MNEVDRPSRSNEHEVLLVISIQTLPGKRHEQIAAFERLAPVVRAEPGCLQYDLHPVVGDEHGFVLIERWASEQALAAHDVTPHMIANDAHGPTFRAAPANVLRLAPDSLA</sequence>
<dbReference type="Pfam" id="PF03992">
    <property type="entry name" value="ABM"/>
    <property type="match status" value="1"/>
</dbReference>
<dbReference type="RefSeq" id="WP_052001067.1">
    <property type="nucleotide sequence ID" value="NZ_CABVQD010000017.1"/>
</dbReference>
<dbReference type="SUPFAM" id="SSF54909">
    <property type="entry name" value="Dimeric alpha+beta barrel"/>
    <property type="match status" value="1"/>
</dbReference>
<feature type="domain" description="ABM" evidence="1">
    <location>
        <begin position="15"/>
        <end position="104"/>
    </location>
</feature>
<dbReference type="Gene3D" id="3.30.70.100">
    <property type="match status" value="1"/>
</dbReference>
<dbReference type="AlphaFoldDB" id="A0A6J5D5A8"/>